<keyword evidence="3" id="KW-1185">Reference proteome</keyword>
<dbReference type="PANTHER" id="PTHR10972">
    <property type="entry name" value="OXYSTEROL-BINDING PROTEIN-RELATED"/>
    <property type="match status" value="1"/>
</dbReference>
<gene>
    <name evidence="2" type="ORF">XENOCAPTIV_023697</name>
</gene>
<name>A0ABV0Q6R8_9TELE</name>
<dbReference type="Pfam" id="PF01237">
    <property type="entry name" value="Oxysterol_BP"/>
    <property type="match status" value="2"/>
</dbReference>
<dbReference type="EMBL" id="JAHRIN010000541">
    <property type="protein sequence ID" value="MEQ2191203.1"/>
    <property type="molecule type" value="Genomic_DNA"/>
</dbReference>
<comment type="caution">
    <text evidence="2">The sequence shown here is derived from an EMBL/GenBank/DDBJ whole genome shotgun (WGS) entry which is preliminary data.</text>
</comment>
<evidence type="ECO:0000313" key="2">
    <source>
        <dbReference type="EMBL" id="MEQ2191203.1"/>
    </source>
</evidence>
<evidence type="ECO:0000256" key="1">
    <source>
        <dbReference type="SAM" id="Phobius"/>
    </source>
</evidence>
<dbReference type="SUPFAM" id="SSF144000">
    <property type="entry name" value="Oxysterol-binding protein-like"/>
    <property type="match status" value="3"/>
</dbReference>
<accession>A0ABV0Q6R8</accession>
<dbReference type="Gene3D" id="3.30.70.3490">
    <property type="match status" value="1"/>
</dbReference>
<evidence type="ECO:0008006" key="4">
    <source>
        <dbReference type="Google" id="ProtNLM"/>
    </source>
</evidence>
<dbReference type="Proteomes" id="UP001434883">
    <property type="component" value="Unassembled WGS sequence"/>
</dbReference>
<proteinExistence type="predicted"/>
<organism evidence="2 3">
    <name type="scientific">Xenoophorus captivus</name>
    <dbReference type="NCBI Taxonomy" id="1517983"/>
    <lineage>
        <taxon>Eukaryota</taxon>
        <taxon>Metazoa</taxon>
        <taxon>Chordata</taxon>
        <taxon>Craniata</taxon>
        <taxon>Vertebrata</taxon>
        <taxon>Euteleostomi</taxon>
        <taxon>Actinopterygii</taxon>
        <taxon>Neopterygii</taxon>
        <taxon>Teleostei</taxon>
        <taxon>Neoteleostei</taxon>
        <taxon>Acanthomorphata</taxon>
        <taxon>Ovalentaria</taxon>
        <taxon>Atherinomorphae</taxon>
        <taxon>Cyprinodontiformes</taxon>
        <taxon>Goodeidae</taxon>
        <taxon>Xenoophorus</taxon>
    </lineage>
</organism>
<evidence type="ECO:0000313" key="3">
    <source>
        <dbReference type="Proteomes" id="UP001434883"/>
    </source>
</evidence>
<dbReference type="Gene3D" id="2.40.160.120">
    <property type="match status" value="2"/>
</dbReference>
<sequence length="366" mass="41991">MKKVVKWYISGFYKKPKVSHHPPVSAFYVSNRKDGFCLSGSILAKSKFYGTGSLSVFNPHLMRFTSPVHILMMSFHIINYLLGNSLSAILDGEARLTFLNRGEDYIMNMPYAHCKGILYGTMTLELGGQITIACEKTGYSAQLEFKLKVRLQDLCNYSKYIFSPSFTLFGFTVLWLSSMLFLVLSTPPPSSEIPLISRYLLSLVPLLFFPQPFLGSSDCVNQISGKIKLGKEVLATLEGHWDSEIFINDKKTGTVDTFWDPTPELRQNRLTRYTVPPEEQGEFESERYLNPSTLLLPPALQFYLLWQHVTRAINNKDQTEATNEKFILEEAQRKAARERKAKREEWVSALFEQDPITGEWHYRYAE</sequence>
<dbReference type="PANTHER" id="PTHR10972:SF216">
    <property type="entry name" value="OXYSTEROL-BINDING PROTEIN-RELATED PROTEIN 8"/>
    <property type="match status" value="1"/>
</dbReference>
<dbReference type="InterPro" id="IPR000648">
    <property type="entry name" value="Oxysterol-bd"/>
</dbReference>
<dbReference type="InterPro" id="IPR037239">
    <property type="entry name" value="OSBP_sf"/>
</dbReference>
<keyword evidence="1" id="KW-0812">Transmembrane</keyword>
<feature type="transmembrane region" description="Helical" evidence="1">
    <location>
        <begin position="160"/>
        <end position="184"/>
    </location>
</feature>
<keyword evidence="1" id="KW-0472">Membrane</keyword>
<reference evidence="2 3" key="1">
    <citation type="submission" date="2021-06" db="EMBL/GenBank/DDBJ databases">
        <authorList>
            <person name="Palmer J.M."/>
        </authorList>
    </citation>
    <scope>NUCLEOTIDE SEQUENCE [LARGE SCALE GENOMIC DNA]</scope>
    <source>
        <strain evidence="2 3">XC_2019</strain>
        <tissue evidence="2">Muscle</tissue>
    </source>
</reference>
<keyword evidence="1" id="KW-1133">Transmembrane helix</keyword>
<protein>
    <recommendedName>
        <fullName evidence="4">Oxysterol-binding protein</fullName>
    </recommendedName>
</protein>